<proteinExistence type="predicted"/>
<evidence type="ECO:0000313" key="2">
    <source>
        <dbReference type="EMBL" id="KAF9446775.1"/>
    </source>
</evidence>
<comment type="caution">
    <text evidence="2">The sequence shown here is derived from an EMBL/GenBank/DDBJ whole genome shotgun (WGS) entry which is preliminary data.</text>
</comment>
<name>A0A9P5X9V9_9AGAR</name>
<protein>
    <recommendedName>
        <fullName evidence="4">Pheromone</fullName>
    </recommendedName>
</protein>
<sequence length="104" mass="11242">MTARLFFFRPASPQSPVLTQVILTRLLSLVIVVPRAPRGCIKLGNRADEVLRIFLPHSSPSCSMDFFTVLFSLSSSSNAEDPAASIPTEEETTGGDNPAYCVIA</sequence>
<accession>A0A9P5X9V9</accession>
<organism evidence="2 3">
    <name type="scientific">Macrolepiota fuliginosa MF-IS2</name>
    <dbReference type="NCBI Taxonomy" id="1400762"/>
    <lineage>
        <taxon>Eukaryota</taxon>
        <taxon>Fungi</taxon>
        <taxon>Dikarya</taxon>
        <taxon>Basidiomycota</taxon>
        <taxon>Agaricomycotina</taxon>
        <taxon>Agaricomycetes</taxon>
        <taxon>Agaricomycetidae</taxon>
        <taxon>Agaricales</taxon>
        <taxon>Agaricineae</taxon>
        <taxon>Agaricaceae</taxon>
        <taxon>Macrolepiota</taxon>
    </lineage>
</organism>
<evidence type="ECO:0000313" key="3">
    <source>
        <dbReference type="Proteomes" id="UP000807342"/>
    </source>
</evidence>
<evidence type="ECO:0000256" key="1">
    <source>
        <dbReference type="SAM" id="MobiDB-lite"/>
    </source>
</evidence>
<gene>
    <name evidence="2" type="ORF">P691DRAFT_803402</name>
</gene>
<dbReference type="EMBL" id="MU151229">
    <property type="protein sequence ID" value="KAF9446775.1"/>
    <property type="molecule type" value="Genomic_DNA"/>
</dbReference>
<evidence type="ECO:0008006" key="4">
    <source>
        <dbReference type="Google" id="ProtNLM"/>
    </source>
</evidence>
<dbReference type="AlphaFoldDB" id="A0A9P5X9V9"/>
<feature type="region of interest" description="Disordered" evidence="1">
    <location>
        <begin position="77"/>
        <end position="97"/>
    </location>
</feature>
<reference evidence="2" key="1">
    <citation type="submission" date="2020-11" db="EMBL/GenBank/DDBJ databases">
        <authorList>
            <consortium name="DOE Joint Genome Institute"/>
            <person name="Ahrendt S."/>
            <person name="Riley R."/>
            <person name="Andreopoulos W."/>
            <person name="Labutti K."/>
            <person name="Pangilinan J."/>
            <person name="Ruiz-Duenas F.J."/>
            <person name="Barrasa J.M."/>
            <person name="Sanchez-Garcia M."/>
            <person name="Camarero S."/>
            <person name="Miyauchi S."/>
            <person name="Serrano A."/>
            <person name="Linde D."/>
            <person name="Babiker R."/>
            <person name="Drula E."/>
            <person name="Ayuso-Fernandez I."/>
            <person name="Pacheco R."/>
            <person name="Padilla G."/>
            <person name="Ferreira P."/>
            <person name="Barriuso J."/>
            <person name="Kellner H."/>
            <person name="Castanera R."/>
            <person name="Alfaro M."/>
            <person name="Ramirez L."/>
            <person name="Pisabarro A.G."/>
            <person name="Kuo A."/>
            <person name="Tritt A."/>
            <person name="Lipzen A."/>
            <person name="He G."/>
            <person name="Yan M."/>
            <person name="Ng V."/>
            <person name="Cullen D."/>
            <person name="Martin F."/>
            <person name="Rosso M.-N."/>
            <person name="Henrissat B."/>
            <person name="Hibbett D."/>
            <person name="Martinez A.T."/>
            <person name="Grigoriev I.V."/>
        </authorList>
    </citation>
    <scope>NUCLEOTIDE SEQUENCE</scope>
    <source>
        <strain evidence="2">MF-IS2</strain>
    </source>
</reference>
<dbReference type="Proteomes" id="UP000807342">
    <property type="component" value="Unassembled WGS sequence"/>
</dbReference>
<keyword evidence="3" id="KW-1185">Reference proteome</keyword>